<dbReference type="PANTHER" id="PTHR12534:SF0">
    <property type="entry name" value="SMALL RIBOSOMAL SUBUNIT PROTEIN US2M"/>
    <property type="match status" value="1"/>
</dbReference>
<dbReference type="Gene3D" id="1.10.287.610">
    <property type="entry name" value="Helix hairpin bin"/>
    <property type="match status" value="1"/>
</dbReference>
<proteinExistence type="inferred from homology"/>
<dbReference type="PANTHER" id="PTHR12534">
    <property type="entry name" value="30S RIBOSOMAL PROTEIN S2 PROKARYOTIC AND ORGANELLAR"/>
    <property type="match status" value="1"/>
</dbReference>
<dbReference type="Gene3D" id="3.40.50.10490">
    <property type="entry name" value="Glucose-6-phosphate isomerase like protein, domain 1"/>
    <property type="match status" value="2"/>
</dbReference>
<dbReference type="CDD" id="cd01425">
    <property type="entry name" value="RPS2"/>
    <property type="match status" value="1"/>
</dbReference>
<dbReference type="GeneID" id="4200881"/>
<dbReference type="SUPFAM" id="SSF52313">
    <property type="entry name" value="Ribosomal protein S2"/>
    <property type="match status" value="1"/>
</dbReference>
<geneLocation type="mitochondrion" evidence="2"/>
<dbReference type="RefSeq" id="YP_684403.1">
    <property type="nucleotide sequence ID" value="NC_008256.1"/>
</dbReference>
<keyword evidence="2" id="KW-0496">Mitochondrion</keyword>
<reference evidence="2" key="1">
    <citation type="journal article" date="2006" name="Curr. Genet.">
        <title>The complete mitochondrial DNA sequence of the green alga Oltmannsiellopsis viridis: evolutionary trends of the mitochondrial genome in the Ulvophyceae.</title>
        <authorList>
            <person name="Pombert J.F."/>
            <person name="Beauchamp P."/>
            <person name="Otis C."/>
            <person name="Lemieux C."/>
            <person name="Turmel M."/>
        </authorList>
    </citation>
    <scope>NUCLEOTIDE SEQUENCE</scope>
</reference>
<name>Q0QIP2_OLTVI</name>
<dbReference type="Pfam" id="PF00318">
    <property type="entry name" value="Ribosomal_S2"/>
    <property type="match status" value="2"/>
</dbReference>
<gene>
    <name evidence="2" type="primary">rps2</name>
</gene>
<keyword evidence="2" id="KW-0687">Ribonucleoprotein</keyword>
<evidence type="ECO:0000256" key="1">
    <source>
        <dbReference type="ARBA" id="ARBA00006242"/>
    </source>
</evidence>
<accession>Q0QIP2</accession>
<dbReference type="InterPro" id="IPR001865">
    <property type="entry name" value="Ribosomal_uS2"/>
</dbReference>
<protein>
    <submittedName>
        <fullName evidence="2">Ribosomal protein S2</fullName>
    </submittedName>
</protein>
<evidence type="ECO:0000313" key="2">
    <source>
        <dbReference type="EMBL" id="ABC96361.1"/>
    </source>
</evidence>
<sequence>MKPNVYKTLIKNKAIISESNLHCKVEPFVLGTRNRFNIIDLRATVKSMIIAAKVIKQTLEIGKHILIINTNSYNIPVLKEFKESLVYIEKVKYFSFVNEKWFGGTLTNWVGLSKKVTRFKRFTQFVDPLTTEKSINITSLENLKKSYSEFSVLASKESSVCRKPSVGEATNYLTVGTKLLKANSFRRSTSFSIRSRRNPSRVLWKAKDQNAFANKLPQAMGHDPLENLNLGLVVVLNANANKHAIREAFKLNIPVVAIVDSNTFDREKIAYPIFANSFAPAFINQFFNFVSKVIRV</sequence>
<dbReference type="GO" id="GO:0003735">
    <property type="term" value="F:structural constituent of ribosome"/>
    <property type="evidence" value="ECO:0007669"/>
    <property type="project" value="InterPro"/>
</dbReference>
<keyword evidence="2" id="KW-0689">Ribosomal protein</keyword>
<dbReference type="AlphaFoldDB" id="Q0QIP2"/>
<reference evidence="2" key="2">
    <citation type="submission" date="2006-01" db="EMBL/GenBank/DDBJ databases">
        <authorList>
            <person name="Pombert J.-F."/>
            <person name="Beauchamp P."/>
            <person name="Otis C."/>
            <person name="Lemieux C."/>
            <person name="Turmel M."/>
        </authorList>
    </citation>
    <scope>NUCLEOTIDE SEQUENCE</scope>
</reference>
<dbReference type="GO" id="GO:0006412">
    <property type="term" value="P:translation"/>
    <property type="evidence" value="ECO:0007669"/>
    <property type="project" value="InterPro"/>
</dbReference>
<dbReference type="EMBL" id="DQ365900">
    <property type="protein sequence ID" value="ABC96361.1"/>
    <property type="molecule type" value="Genomic_DNA"/>
</dbReference>
<organism evidence="2">
    <name type="scientific">Oltmannsiellopsis viridis</name>
    <name type="common">Marine flagellate</name>
    <name type="synonym">Oltmannsiella viridis</name>
    <dbReference type="NCBI Taxonomy" id="51324"/>
    <lineage>
        <taxon>Eukaryota</taxon>
        <taxon>Viridiplantae</taxon>
        <taxon>Chlorophyta</taxon>
        <taxon>core chlorophytes</taxon>
        <taxon>Ulvophyceae</taxon>
        <taxon>OUU clade</taxon>
        <taxon>Oltmannsiellopsidales</taxon>
        <taxon>Oltmannsiellopsidaceae</taxon>
        <taxon>Oltmannsiellopsis</taxon>
    </lineage>
</organism>
<dbReference type="HAMAP" id="MF_00291_B">
    <property type="entry name" value="Ribosomal_uS2_B"/>
    <property type="match status" value="1"/>
</dbReference>
<dbReference type="InterPro" id="IPR023591">
    <property type="entry name" value="Ribosomal_uS2_flav_dom_sf"/>
</dbReference>
<dbReference type="GO" id="GO:0005763">
    <property type="term" value="C:mitochondrial small ribosomal subunit"/>
    <property type="evidence" value="ECO:0007669"/>
    <property type="project" value="TreeGrafter"/>
</dbReference>
<dbReference type="InterPro" id="IPR005706">
    <property type="entry name" value="Ribosomal_uS2_bac/mit/plastid"/>
</dbReference>
<comment type="similarity">
    <text evidence="1">Belongs to the universal ribosomal protein uS2 family.</text>
</comment>